<evidence type="ECO:0000313" key="1">
    <source>
        <dbReference type="EMBL" id="KAH3889469.1"/>
    </source>
</evidence>
<proteinExistence type="predicted"/>
<evidence type="ECO:0000313" key="2">
    <source>
        <dbReference type="Proteomes" id="UP000828390"/>
    </source>
</evidence>
<dbReference type="EMBL" id="JAIWYP010000001">
    <property type="protein sequence ID" value="KAH3889469.1"/>
    <property type="molecule type" value="Genomic_DNA"/>
</dbReference>
<keyword evidence="2" id="KW-1185">Reference proteome</keyword>
<protein>
    <submittedName>
        <fullName evidence="1">Uncharacterized protein</fullName>
    </submittedName>
</protein>
<comment type="caution">
    <text evidence="1">The sequence shown here is derived from an EMBL/GenBank/DDBJ whole genome shotgun (WGS) entry which is preliminary data.</text>
</comment>
<accession>A0A9D4S1X4</accession>
<gene>
    <name evidence="1" type="ORF">DPMN_013525</name>
</gene>
<dbReference type="AlphaFoldDB" id="A0A9D4S1X4"/>
<dbReference type="Proteomes" id="UP000828390">
    <property type="component" value="Unassembled WGS sequence"/>
</dbReference>
<name>A0A9D4S1X4_DREPO</name>
<sequence length="97" mass="11170">MHKQQCTGQQGCLDYLIRRPKNNAGNHVVRMEKTWPPMPRLDGKLLVLHEPDRGQTVHITSKRAYNPIASDTNSDAFQFTRQDVHQQIQMNTQVATM</sequence>
<reference evidence="1" key="1">
    <citation type="journal article" date="2019" name="bioRxiv">
        <title>The Genome of the Zebra Mussel, Dreissena polymorpha: A Resource for Invasive Species Research.</title>
        <authorList>
            <person name="McCartney M.A."/>
            <person name="Auch B."/>
            <person name="Kono T."/>
            <person name="Mallez S."/>
            <person name="Zhang Y."/>
            <person name="Obille A."/>
            <person name="Becker A."/>
            <person name="Abrahante J.E."/>
            <person name="Garbe J."/>
            <person name="Badalamenti J.P."/>
            <person name="Herman A."/>
            <person name="Mangelson H."/>
            <person name="Liachko I."/>
            <person name="Sullivan S."/>
            <person name="Sone E.D."/>
            <person name="Koren S."/>
            <person name="Silverstein K.A.T."/>
            <person name="Beckman K.B."/>
            <person name="Gohl D.M."/>
        </authorList>
    </citation>
    <scope>NUCLEOTIDE SEQUENCE</scope>
    <source>
        <strain evidence="1">Duluth1</strain>
        <tissue evidence="1">Whole animal</tissue>
    </source>
</reference>
<reference evidence="1" key="2">
    <citation type="submission" date="2020-11" db="EMBL/GenBank/DDBJ databases">
        <authorList>
            <person name="McCartney M.A."/>
            <person name="Auch B."/>
            <person name="Kono T."/>
            <person name="Mallez S."/>
            <person name="Becker A."/>
            <person name="Gohl D.M."/>
            <person name="Silverstein K.A.T."/>
            <person name="Koren S."/>
            <person name="Bechman K.B."/>
            <person name="Herman A."/>
            <person name="Abrahante J.E."/>
            <person name="Garbe J."/>
        </authorList>
    </citation>
    <scope>NUCLEOTIDE SEQUENCE</scope>
    <source>
        <strain evidence="1">Duluth1</strain>
        <tissue evidence="1">Whole animal</tissue>
    </source>
</reference>
<organism evidence="1 2">
    <name type="scientific">Dreissena polymorpha</name>
    <name type="common">Zebra mussel</name>
    <name type="synonym">Mytilus polymorpha</name>
    <dbReference type="NCBI Taxonomy" id="45954"/>
    <lineage>
        <taxon>Eukaryota</taxon>
        <taxon>Metazoa</taxon>
        <taxon>Spiralia</taxon>
        <taxon>Lophotrochozoa</taxon>
        <taxon>Mollusca</taxon>
        <taxon>Bivalvia</taxon>
        <taxon>Autobranchia</taxon>
        <taxon>Heteroconchia</taxon>
        <taxon>Euheterodonta</taxon>
        <taxon>Imparidentia</taxon>
        <taxon>Neoheterodontei</taxon>
        <taxon>Myida</taxon>
        <taxon>Dreissenoidea</taxon>
        <taxon>Dreissenidae</taxon>
        <taxon>Dreissena</taxon>
    </lineage>
</organism>